<sequence>MKILSLTTAGLLALTPAAAAQATTPPPLPTWLKLSASSGHPGENVSLTVACEGEASPVTTKTLRVTVPLDRNAEGHQPWAFFGESVVAAVAPGTYPVSVRCAGETLTSRFTVLAAKPRFGQVKVVPHSAPRTGDGSAA</sequence>
<protein>
    <recommendedName>
        <fullName evidence="4">Secreted protein</fullName>
    </recommendedName>
</protein>
<accession>A0ABQ3K9V2</accession>
<dbReference type="RefSeq" id="WP_191309976.1">
    <property type="nucleotide sequence ID" value="NZ_BNAW01000009.1"/>
</dbReference>
<gene>
    <name evidence="2" type="ORF">GCM10017567_28020</name>
</gene>
<organism evidence="2 3">
    <name type="scientific">Amycolatopsis bullii</name>
    <dbReference type="NCBI Taxonomy" id="941987"/>
    <lineage>
        <taxon>Bacteria</taxon>
        <taxon>Bacillati</taxon>
        <taxon>Actinomycetota</taxon>
        <taxon>Actinomycetes</taxon>
        <taxon>Pseudonocardiales</taxon>
        <taxon>Pseudonocardiaceae</taxon>
        <taxon>Amycolatopsis</taxon>
    </lineage>
</organism>
<comment type="caution">
    <text evidence="2">The sequence shown here is derived from an EMBL/GenBank/DDBJ whole genome shotgun (WGS) entry which is preliminary data.</text>
</comment>
<feature type="signal peptide" evidence="1">
    <location>
        <begin position="1"/>
        <end position="19"/>
    </location>
</feature>
<keyword evidence="3" id="KW-1185">Reference proteome</keyword>
<name>A0ABQ3K9V2_9PSEU</name>
<reference evidence="3" key="1">
    <citation type="journal article" date="2019" name="Int. J. Syst. Evol. Microbiol.">
        <title>The Global Catalogue of Microorganisms (GCM) 10K type strain sequencing project: providing services to taxonomists for standard genome sequencing and annotation.</title>
        <authorList>
            <consortium name="The Broad Institute Genomics Platform"/>
            <consortium name="The Broad Institute Genome Sequencing Center for Infectious Disease"/>
            <person name="Wu L."/>
            <person name="Ma J."/>
        </authorList>
    </citation>
    <scope>NUCLEOTIDE SEQUENCE [LARGE SCALE GENOMIC DNA]</scope>
    <source>
        <strain evidence="3">CGMCC 4.7680</strain>
    </source>
</reference>
<proteinExistence type="predicted"/>
<evidence type="ECO:0000256" key="1">
    <source>
        <dbReference type="SAM" id="SignalP"/>
    </source>
</evidence>
<evidence type="ECO:0000313" key="3">
    <source>
        <dbReference type="Proteomes" id="UP000649955"/>
    </source>
</evidence>
<feature type="chain" id="PRO_5046770442" description="Secreted protein" evidence="1">
    <location>
        <begin position="20"/>
        <end position="138"/>
    </location>
</feature>
<dbReference type="Proteomes" id="UP000649955">
    <property type="component" value="Unassembled WGS sequence"/>
</dbReference>
<evidence type="ECO:0008006" key="4">
    <source>
        <dbReference type="Google" id="ProtNLM"/>
    </source>
</evidence>
<keyword evidence="1" id="KW-0732">Signal</keyword>
<evidence type="ECO:0000313" key="2">
    <source>
        <dbReference type="EMBL" id="GHG09479.1"/>
    </source>
</evidence>
<dbReference type="EMBL" id="BNAW01000009">
    <property type="protein sequence ID" value="GHG09479.1"/>
    <property type="molecule type" value="Genomic_DNA"/>
</dbReference>